<evidence type="ECO:0000313" key="9">
    <source>
        <dbReference type="EMBL" id="KKM64455.1"/>
    </source>
</evidence>
<dbReference type="Gene3D" id="2.40.40.20">
    <property type="match status" value="1"/>
</dbReference>
<dbReference type="SUPFAM" id="SSF53706">
    <property type="entry name" value="Formate dehydrogenase/DMSO reductase, domains 1-3"/>
    <property type="match status" value="1"/>
</dbReference>
<proteinExistence type="inferred from homology"/>
<dbReference type="Pfam" id="PF18364">
    <property type="entry name" value="Molybdopterin_N"/>
    <property type="match status" value="1"/>
</dbReference>
<evidence type="ECO:0008006" key="10">
    <source>
        <dbReference type="Google" id="ProtNLM"/>
    </source>
</evidence>
<dbReference type="GO" id="GO:0043546">
    <property type="term" value="F:molybdopterin cofactor binding"/>
    <property type="evidence" value="ECO:0007669"/>
    <property type="project" value="InterPro"/>
</dbReference>
<dbReference type="InterPro" id="IPR041954">
    <property type="entry name" value="CT_DMSOR/BSOR/TMAOR"/>
</dbReference>
<dbReference type="SUPFAM" id="SSF50692">
    <property type="entry name" value="ADC-like"/>
    <property type="match status" value="1"/>
</dbReference>
<protein>
    <recommendedName>
        <fullName evidence="10">Molybdopterin oxidoreductase domain-containing protein</fullName>
    </recommendedName>
</protein>
<gene>
    <name evidence="9" type="ORF">LCGC14_1501200</name>
</gene>
<dbReference type="InterPro" id="IPR006656">
    <property type="entry name" value="Mopterin_OxRdtase"/>
</dbReference>
<dbReference type="InterPro" id="IPR009010">
    <property type="entry name" value="Asp_de-COase-like_dom_sf"/>
</dbReference>
<keyword evidence="4" id="KW-0479">Metal-binding</keyword>
<dbReference type="Pfam" id="PF01568">
    <property type="entry name" value="Molydop_binding"/>
    <property type="match status" value="1"/>
</dbReference>
<dbReference type="Gene3D" id="3.40.228.10">
    <property type="entry name" value="Dimethylsulfoxide Reductase, domain 2"/>
    <property type="match status" value="1"/>
</dbReference>
<name>A0A0F9LJR7_9ZZZZ</name>
<comment type="similarity">
    <text evidence="2">Belongs to the prokaryotic molybdopterin-containing oxidoreductase family.</text>
</comment>
<dbReference type="PANTHER" id="PTHR43742">
    <property type="entry name" value="TRIMETHYLAMINE-N-OXIDE REDUCTASE"/>
    <property type="match status" value="1"/>
</dbReference>
<dbReference type="GO" id="GO:0016491">
    <property type="term" value="F:oxidoreductase activity"/>
    <property type="evidence" value="ECO:0007669"/>
    <property type="project" value="UniProtKB-KW"/>
</dbReference>
<dbReference type="AlphaFoldDB" id="A0A0F9LJR7"/>
<organism evidence="9">
    <name type="scientific">marine sediment metagenome</name>
    <dbReference type="NCBI Taxonomy" id="412755"/>
    <lineage>
        <taxon>unclassified sequences</taxon>
        <taxon>metagenomes</taxon>
        <taxon>ecological metagenomes</taxon>
    </lineage>
</organism>
<accession>A0A0F9LJR7</accession>
<dbReference type="PANTHER" id="PTHR43742:SF10">
    <property type="entry name" value="TRIMETHYLAMINE-N-OXIDE REDUCTASE 2"/>
    <property type="match status" value="1"/>
</dbReference>
<dbReference type="InterPro" id="IPR050612">
    <property type="entry name" value="Prok_Mopterin_Oxidored"/>
</dbReference>
<feature type="non-terminal residue" evidence="9">
    <location>
        <position position="1"/>
    </location>
</feature>
<comment type="cofactor">
    <cofactor evidence="1">
        <name>Mo-bis(molybdopterin guanine dinucleotide)</name>
        <dbReference type="ChEBI" id="CHEBI:60539"/>
    </cofactor>
</comment>
<evidence type="ECO:0000256" key="2">
    <source>
        <dbReference type="ARBA" id="ARBA00010312"/>
    </source>
</evidence>
<sequence length="777" mass="85374">NLDKDFGVSKTERDRLTSTHWGTYHVDVEHGRVTGIRPFAQDPDPSPIGAGIVDVLDGPTRITAPMVRKSWLEGGPGTAGHLRGHDSFVQVSWDEADRLVASELSRVIEEHGNQAIYAGSYGWASAGRFHHAQGQLKRFLNCIGGFTGSRNTYSFAAAEVVVPHVIGDFRGPLESATSWQSIAKHCELFVAFGGIPLKNGQISQGGVGAHVQKAGVTAAAEAGVQFVSVSPLRSDMAPIAGAQWIAPRPSTDTALMLGLAFVLLDEGLLDQTFLDKYTTGFERFATYLRGQEDGTAKTAEWAAEICDISAGTIRDLARRMASQRCMISVSWSLTRQDHGEQPYWAAITLAAMLGQIGLPGTGFGFGYSAMNNVGLQRRYIDYASMPQGANPVSSFIPVARVTDMLENPNGSFDYDGQHLSYPDVRLVWWAGGNPFHHHQDLNRMRQAWARPETVIANEWCWNSLARHADIVLPCTTPLERSDIALTPKDPFQVVMDQAIDPVGQAKSDHDILRGIAARMGVEEAFTENRSPEEWQRWLYDISRQSAAREGVSLPDWENFQREGIFRVPDPDHDTVMLQDFRRDPVKYPLQTPCGKIEIFSQTIAGFGYDDCPGHPTWMEPLEWLGNAHRYSLHMISNQPRNKLHSQLDHGAVSQADRAAGWEPCVMNSADATARGLKEGQVVRIFNDRGSCFASVRLSDDIMLGVIQIATGAWYDPSDDSCRNGNPNVLTVDKGTSRLAQGPIAHTCLVDVEPAAADIKPSQIYTPPNVIYHADSEG</sequence>
<dbReference type="Gene3D" id="3.90.55.10">
    <property type="entry name" value="Dimethylsulfoxide Reductase, domain 3"/>
    <property type="match status" value="1"/>
</dbReference>
<keyword evidence="5" id="KW-0560">Oxidoreductase</keyword>
<keyword evidence="3" id="KW-0500">Molybdenum</keyword>
<evidence type="ECO:0000259" key="6">
    <source>
        <dbReference type="Pfam" id="PF00384"/>
    </source>
</evidence>
<feature type="domain" description="Molybdopterin oxidoreductase" evidence="6">
    <location>
        <begin position="61"/>
        <end position="517"/>
    </location>
</feature>
<dbReference type="GO" id="GO:0030288">
    <property type="term" value="C:outer membrane-bounded periplasmic space"/>
    <property type="evidence" value="ECO:0007669"/>
    <property type="project" value="TreeGrafter"/>
</dbReference>
<feature type="domain" description="Molybdopterin dinucleotide-binding" evidence="7">
    <location>
        <begin position="632"/>
        <end position="747"/>
    </location>
</feature>
<evidence type="ECO:0000256" key="5">
    <source>
        <dbReference type="ARBA" id="ARBA00023002"/>
    </source>
</evidence>
<dbReference type="Gene3D" id="3.40.50.740">
    <property type="match status" value="1"/>
</dbReference>
<dbReference type="EMBL" id="LAZR01010894">
    <property type="protein sequence ID" value="KKM64455.1"/>
    <property type="molecule type" value="Genomic_DNA"/>
</dbReference>
<evidence type="ECO:0000256" key="4">
    <source>
        <dbReference type="ARBA" id="ARBA00022723"/>
    </source>
</evidence>
<evidence type="ECO:0000256" key="1">
    <source>
        <dbReference type="ARBA" id="ARBA00001942"/>
    </source>
</evidence>
<comment type="caution">
    <text evidence="9">The sequence shown here is derived from an EMBL/GenBank/DDBJ whole genome shotgun (WGS) entry which is preliminary data.</text>
</comment>
<dbReference type="GO" id="GO:0009061">
    <property type="term" value="P:anaerobic respiration"/>
    <property type="evidence" value="ECO:0007669"/>
    <property type="project" value="TreeGrafter"/>
</dbReference>
<evidence type="ECO:0000259" key="8">
    <source>
        <dbReference type="Pfam" id="PF18364"/>
    </source>
</evidence>
<dbReference type="Pfam" id="PF00384">
    <property type="entry name" value="Molybdopterin"/>
    <property type="match status" value="1"/>
</dbReference>
<dbReference type="InterPro" id="IPR006657">
    <property type="entry name" value="MoPterin_dinucl-bd_dom"/>
</dbReference>
<evidence type="ECO:0000256" key="3">
    <source>
        <dbReference type="ARBA" id="ARBA00022505"/>
    </source>
</evidence>
<dbReference type="CDD" id="cd02769">
    <property type="entry name" value="MopB_DMSOR-BSOR-TMAOR"/>
    <property type="match status" value="1"/>
</dbReference>
<dbReference type="GO" id="GO:0030151">
    <property type="term" value="F:molybdenum ion binding"/>
    <property type="evidence" value="ECO:0007669"/>
    <property type="project" value="TreeGrafter"/>
</dbReference>
<dbReference type="GO" id="GO:0009055">
    <property type="term" value="F:electron transfer activity"/>
    <property type="evidence" value="ECO:0007669"/>
    <property type="project" value="TreeGrafter"/>
</dbReference>
<feature type="domain" description="Molybdopterin oxidoreductase N-terminal" evidence="8">
    <location>
        <begin position="17"/>
        <end position="56"/>
    </location>
</feature>
<dbReference type="InterPro" id="IPR041460">
    <property type="entry name" value="Molybdopterin_N"/>
</dbReference>
<evidence type="ECO:0000259" key="7">
    <source>
        <dbReference type="Pfam" id="PF01568"/>
    </source>
</evidence>
<reference evidence="9" key="1">
    <citation type="journal article" date="2015" name="Nature">
        <title>Complex archaea that bridge the gap between prokaryotes and eukaryotes.</title>
        <authorList>
            <person name="Spang A."/>
            <person name="Saw J.H."/>
            <person name="Jorgensen S.L."/>
            <person name="Zaremba-Niedzwiedzka K."/>
            <person name="Martijn J."/>
            <person name="Lind A.E."/>
            <person name="van Eijk R."/>
            <person name="Schleper C."/>
            <person name="Guy L."/>
            <person name="Ettema T.J."/>
        </authorList>
    </citation>
    <scope>NUCLEOTIDE SEQUENCE</scope>
</reference>
<dbReference type="CDD" id="cd02793">
    <property type="entry name" value="MopB_CT_DMSOR-BSOR-TMAOR"/>
    <property type="match status" value="1"/>
</dbReference>